<evidence type="ECO:0000313" key="3">
    <source>
        <dbReference type="Proteomes" id="UP001470230"/>
    </source>
</evidence>
<evidence type="ECO:0000313" key="2">
    <source>
        <dbReference type="EMBL" id="KAK8871765.1"/>
    </source>
</evidence>
<keyword evidence="3" id="KW-1185">Reference proteome</keyword>
<proteinExistence type="predicted"/>
<feature type="region of interest" description="Disordered" evidence="1">
    <location>
        <begin position="576"/>
        <end position="613"/>
    </location>
</feature>
<gene>
    <name evidence="2" type="ORF">M9Y10_007506</name>
</gene>
<evidence type="ECO:0000256" key="1">
    <source>
        <dbReference type="SAM" id="MobiDB-lite"/>
    </source>
</evidence>
<organism evidence="2 3">
    <name type="scientific">Tritrichomonas musculus</name>
    <dbReference type="NCBI Taxonomy" id="1915356"/>
    <lineage>
        <taxon>Eukaryota</taxon>
        <taxon>Metamonada</taxon>
        <taxon>Parabasalia</taxon>
        <taxon>Tritrichomonadida</taxon>
        <taxon>Tritrichomonadidae</taxon>
        <taxon>Tritrichomonas</taxon>
    </lineage>
</organism>
<accession>A0ABR2J3V1</accession>
<comment type="caution">
    <text evidence="2">The sequence shown here is derived from an EMBL/GenBank/DDBJ whole genome shotgun (WGS) entry which is preliminary data.</text>
</comment>
<dbReference type="Proteomes" id="UP001470230">
    <property type="component" value="Unassembled WGS sequence"/>
</dbReference>
<name>A0ABR2J3V1_9EUKA</name>
<protein>
    <submittedName>
        <fullName evidence="2">Uncharacterized protein</fullName>
    </submittedName>
</protein>
<sequence>MTMIYNVPLDKLIELDNLINDSNYTVDDCLAAYNNDKKLLYDDFVGFISLDIHDKGFDGGNDYYAMYWFVKGIKAADDAWESLMNIQPQPLIKQLPVPHAPKHPKQVTKYIDSDTPLFNKLKHLRKISDPLYEFNRQRLHEKFNRDWHRKDDSLMDSIKKQHRYLNEFWQNDGAIYLGESIKEQNAKRIKSFREWFDVNNNEVQVKLVNDIIEAIETNPIHWVVNFESLNGNGRKKLNDLLIDSLENTVAPCINADDKYIFDYSVSKSNNQTKWHYVPLTPKTLVELIQRLKDGGLIYDNDGRPPEYFYENGFAELPAWSLFSSVGLRKLNQPKTKTYKDRGSFFNYWNNTDIDLRRYQIFTREDNYLERRSAIEIPCVLWSLKDLIDDGELGIVASRLMMKNVKGINEFITNYHNNKDLDDFCNELSIHCIIHYYDEGPKRNQFRIIERGVDKHEAKYIIELAVYKQHYFKFEQTEYTKYFINHYDELKYVRDGNKVVGKRKSGTWQRDSRDKYYLNSLELLIEMMKNNIFSLMNYQDLYCLTLSINDNTPIKDIPMFEDSDEFHDEPLRISTTKISKRKYHHDNDDDDCNEASPDQMPDGNEASPDQWSDNDVIIMNMDGDVLNSDKSDDEFIGVNEYLDENDTYSDDDL</sequence>
<dbReference type="EMBL" id="JAPFFF010000013">
    <property type="protein sequence ID" value="KAK8871765.1"/>
    <property type="molecule type" value="Genomic_DNA"/>
</dbReference>
<reference evidence="2 3" key="1">
    <citation type="submission" date="2024-04" db="EMBL/GenBank/DDBJ databases">
        <title>Tritrichomonas musculus Genome.</title>
        <authorList>
            <person name="Alves-Ferreira E."/>
            <person name="Grigg M."/>
            <person name="Lorenzi H."/>
            <person name="Galac M."/>
        </authorList>
    </citation>
    <scope>NUCLEOTIDE SEQUENCE [LARGE SCALE GENOMIC DNA]</scope>
    <source>
        <strain evidence="2 3">EAF2021</strain>
    </source>
</reference>